<dbReference type="Gene3D" id="3.30.70.100">
    <property type="match status" value="1"/>
</dbReference>
<feature type="transmembrane region" description="Helical" evidence="7">
    <location>
        <begin position="137"/>
        <end position="155"/>
    </location>
</feature>
<dbReference type="InterPro" id="IPR049278">
    <property type="entry name" value="MS_channel_C"/>
</dbReference>
<evidence type="ECO:0000256" key="1">
    <source>
        <dbReference type="ARBA" id="ARBA00004651"/>
    </source>
</evidence>
<feature type="domain" description="Mechanosensitive ion channel MscS" evidence="8">
    <location>
        <begin position="370"/>
        <end position="435"/>
    </location>
</feature>
<dbReference type="InterPro" id="IPR049142">
    <property type="entry name" value="MS_channel_1st"/>
</dbReference>
<feature type="transmembrane region" description="Helical" evidence="7">
    <location>
        <begin position="324"/>
        <end position="343"/>
    </location>
</feature>
<evidence type="ECO:0000256" key="3">
    <source>
        <dbReference type="ARBA" id="ARBA00022475"/>
    </source>
</evidence>
<dbReference type="InterPro" id="IPR006685">
    <property type="entry name" value="MscS_channel_2nd"/>
</dbReference>
<keyword evidence="3" id="KW-1003">Cell membrane</keyword>
<feature type="transmembrane region" description="Helical" evidence="7">
    <location>
        <begin position="238"/>
        <end position="260"/>
    </location>
</feature>
<evidence type="ECO:0000259" key="9">
    <source>
        <dbReference type="Pfam" id="PF21082"/>
    </source>
</evidence>
<evidence type="ECO:0000259" key="8">
    <source>
        <dbReference type="Pfam" id="PF00924"/>
    </source>
</evidence>
<keyword evidence="4 7" id="KW-0812">Transmembrane</keyword>
<dbReference type="PANTHER" id="PTHR30460">
    <property type="entry name" value="MODERATE CONDUCTANCE MECHANOSENSITIVE CHANNEL YBIO"/>
    <property type="match status" value="1"/>
</dbReference>
<proteinExistence type="inferred from homology"/>
<reference evidence="11 12" key="1">
    <citation type="submission" date="2018-12" db="EMBL/GenBank/DDBJ databases">
        <authorList>
            <person name="Grouzdev D.S."/>
            <person name="Krutkina M.S."/>
        </authorList>
    </citation>
    <scope>NUCLEOTIDE SEQUENCE [LARGE SCALE GENOMIC DNA]</scope>
    <source>
        <strain evidence="11 12">RmlP026</strain>
    </source>
</reference>
<comment type="similarity">
    <text evidence="2">Belongs to the MscS (TC 1.A.23) family.</text>
</comment>
<reference evidence="11 12" key="2">
    <citation type="submission" date="2019-02" db="EMBL/GenBank/DDBJ databases">
        <title>'Lichenibacterium ramalinii' gen. nov. sp. nov., 'Lichenibacterium minor' gen. nov. sp. nov.</title>
        <authorList>
            <person name="Pankratov T."/>
        </authorList>
    </citation>
    <scope>NUCLEOTIDE SEQUENCE [LARGE SCALE GENOMIC DNA]</scope>
    <source>
        <strain evidence="11 12">RmlP026</strain>
    </source>
</reference>
<gene>
    <name evidence="11" type="ORF">D3273_27295</name>
</gene>
<feature type="transmembrane region" description="Helical" evidence="7">
    <location>
        <begin position="272"/>
        <end position="292"/>
    </location>
</feature>
<evidence type="ECO:0000256" key="4">
    <source>
        <dbReference type="ARBA" id="ARBA00022692"/>
    </source>
</evidence>
<keyword evidence="6 7" id="KW-0472">Membrane</keyword>
<evidence type="ECO:0000256" key="2">
    <source>
        <dbReference type="ARBA" id="ARBA00008017"/>
    </source>
</evidence>
<feature type="transmembrane region" description="Helical" evidence="7">
    <location>
        <begin position="349"/>
        <end position="371"/>
    </location>
</feature>
<dbReference type="Proteomes" id="UP000290759">
    <property type="component" value="Unassembled WGS sequence"/>
</dbReference>
<feature type="transmembrane region" description="Helical" evidence="7">
    <location>
        <begin position="35"/>
        <end position="58"/>
    </location>
</feature>
<dbReference type="InterPro" id="IPR023408">
    <property type="entry name" value="MscS_beta-dom_sf"/>
</dbReference>
<dbReference type="GO" id="GO:0008381">
    <property type="term" value="F:mechanosensitive monoatomic ion channel activity"/>
    <property type="evidence" value="ECO:0007669"/>
    <property type="project" value="InterPro"/>
</dbReference>
<dbReference type="Pfam" id="PF21088">
    <property type="entry name" value="MS_channel_1st"/>
    <property type="match status" value="1"/>
</dbReference>
<evidence type="ECO:0000259" key="10">
    <source>
        <dbReference type="Pfam" id="PF21088"/>
    </source>
</evidence>
<feature type="domain" description="Mechanosensitive ion channel transmembrane helices 2/3" evidence="10">
    <location>
        <begin position="331"/>
        <end position="368"/>
    </location>
</feature>
<dbReference type="SUPFAM" id="SSF82689">
    <property type="entry name" value="Mechanosensitive channel protein MscS (YggB), C-terminal domain"/>
    <property type="match status" value="1"/>
</dbReference>
<feature type="transmembrane region" description="Helical" evidence="7">
    <location>
        <begin position="107"/>
        <end position="125"/>
    </location>
</feature>
<feature type="domain" description="Mechanosensitive ion channel MscS C-terminal" evidence="9">
    <location>
        <begin position="441"/>
        <end position="527"/>
    </location>
</feature>
<sequence length="553" mass="57429">MEWLYWSYASAPLRAVVTVRAANPRQALRLAGQRLALLWGGSLLFAGGTSMAIASLPWPDSAGAAASAATLVTTAARLAAALGETLASPHHPALRLLPTESGRPGSIVAPAAVLGGLAAAATLLPSLAGAEAPHLETAARVVVAASLAVAIVMTTTRSGRKLTDGNRRGARFPSRAGAAGLVCVAFVAWFVGEGGLAVALADVGCAAALLVASRRVVQFLWQDELDCWEGTVPNLALSAARFGIVSTAIAIGALIATDAWGWSVGGDAGPLALRAFGTALLAFAAHAAWLALRASVDGRLRRLAVDDPHDAAGPNGRLLTLLPLLRTTAAVTLATSFALSALWMLDIPIAPLLAGAGVFGLAIGFGAQALVRDVISGVFYLVEDVFRVGEYIESGSSTKGTVERITLRTVALRHQNGPLHFVPYGSLGTVRNTSRDWVIDKFDLPLPVGTDSEGVRKLVKRIGVAMKEDPTIGPLLQEPLKAKLYRIEPGVKTFRCKFQTLPGRQFEIRADAYRRIEAALSEAGIAFAEPGSVVIMNGGQGVCGAHHPGGSSP</sequence>
<dbReference type="InterPro" id="IPR011014">
    <property type="entry name" value="MscS_channel_TM-2"/>
</dbReference>
<dbReference type="PANTHER" id="PTHR30460:SF0">
    <property type="entry name" value="MODERATE CONDUCTANCE MECHANOSENSITIVE CHANNEL YBIO"/>
    <property type="match status" value="1"/>
</dbReference>
<organism evidence="11 12">
    <name type="scientific">Lichenibacterium minor</name>
    <dbReference type="NCBI Taxonomy" id="2316528"/>
    <lineage>
        <taxon>Bacteria</taxon>
        <taxon>Pseudomonadati</taxon>
        <taxon>Pseudomonadota</taxon>
        <taxon>Alphaproteobacteria</taxon>
        <taxon>Hyphomicrobiales</taxon>
        <taxon>Lichenihabitantaceae</taxon>
        <taxon>Lichenibacterium</taxon>
    </lineage>
</organism>
<dbReference type="EMBL" id="QYBB01000110">
    <property type="protein sequence ID" value="RYC28816.1"/>
    <property type="molecule type" value="Genomic_DNA"/>
</dbReference>
<dbReference type="SUPFAM" id="SSF82861">
    <property type="entry name" value="Mechanosensitive channel protein MscS (YggB), transmembrane region"/>
    <property type="match status" value="1"/>
</dbReference>
<evidence type="ECO:0000256" key="7">
    <source>
        <dbReference type="SAM" id="Phobius"/>
    </source>
</evidence>
<dbReference type="Pfam" id="PF21082">
    <property type="entry name" value="MS_channel_3rd"/>
    <property type="match status" value="1"/>
</dbReference>
<accession>A0A4Q2U2C0</accession>
<dbReference type="InterPro" id="IPR045276">
    <property type="entry name" value="YbiO_bact"/>
</dbReference>
<dbReference type="InterPro" id="IPR011066">
    <property type="entry name" value="MscS_channel_C_sf"/>
</dbReference>
<dbReference type="InterPro" id="IPR010920">
    <property type="entry name" value="LSM_dom_sf"/>
</dbReference>
<evidence type="ECO:0000313" key="11">
    <source>
        <dbReference type="EMBL" id="RYC28816.1"/>
    </source>
</evidence>
<name>A0A4Q2U2C0_9HYPH</name>
<dbReference type="OrthoDB" id="9814206at2"/>
<dbReference type="SUPFAM" id="SSF50182">
    <property type="entry name" value="Sm-like ribonucleoproteins"/>
    <property type="match status" value="1"/>
</dbReference>
<comment type="caution">
    <text evidence="11">The sequence shown here is derived from an EMBL/GenBank/DDBJ whole genome shotgun (WGS) entry which is preliminary data.</text>
</comment>
<feature type="transmembrane region" description="Helical" evidence="7">
    <location>
        <begin position="176"/>
        <end position="192"/>
    </location>
</feature>
<keyword evidence="12" id="KW-1185">Reference proteome</keyword>
<dbReference type="RefSeq" id="WP_129230140.1">
    <property type="nucleotide sequence ID" value="NZ_QYBB01000110.1"/>
</dbReference>
<dbReference type="Gene3D" id="2.30.30.60">
    <property type="match status" value="1"/>
</dbReference>
<dbReference type="Pfam" id="PF00924">
    <property type="entry name" value="MS_channel_2nd"/>
    <property type="match status" value="1"/>
</dbReference>
<evidence type="ECO:0000256" key="6">
    <source>
        <dbReference type="ARBA" id="ARBA00023136"/>
    </source>
</evidence>
<keyword evidence="5 7" id="KW-1133">Transmembrane helix</keyword>
<feature type="transmembrane region" description="Helical" evidence="7">
    <location>
        <begin position="64"/>
        <end position="86"/>
    </location>
</feature>
<evidence type="ECO:0000313" key="12">
    <source>
        <dbReference type="Proteomes" id="UP000290759"/>
    </source>
</evidence>
<evidence type="ECO:0000256" key="5">
    <source>
        <dbReference type="ARBA" id="ARBA00022989"/>
    </source>
</evidence>
<protein>
    <submittedName>
        <fullName evidence="11">Mechanosensitive ion channel family protein</fullName>
    </submittedName>
</protein>
<dbReference type="Gene3D" id="1.10.287.1260">
    <property type="match status" value="1"/>
</dbReference>
<dbReference type="AlphaFoldDB" id="A0A4Q2U2C0"/>
<feature type="transmembrane region" description="Helical" evidence="7">
    <location>
        <begin position="198"/>
        <end position="217"/>
    </location>
</feature>
<dbReference type="GO" id="GO:0005886">
    <property type="term" value="C:plasma membrane"/>
    <property type="evidence" value="ECO:0007669"/>
    <property type="project" value="UniProtKB-SubCell"/>
</dbReference>
<comment type="subcellular location">
    <subcellularLocation>
        <location evidence="1">Cell membrane</location>
        <topology evidence="1">Multi-pass membrane protein</topology>
    </subcellularLocation>
</comment>